<keyword evidence="1" id="KW-0732">Signal</keyword>
<dbReference type="AlphaFoldDB" id="A0A023F0W2"/>
<proteinExistence type="evidence at transcript level"/>
<sequence>MSSSALILILVSLFLETIQGEWRPLEGSSIPAPLTTRHHASPRILDAEHCNLYKVVMHQDNYFQYIQYKAHIPDMK</sequence>
<name>A0A023F0W2_TRIIF</name>
<organism evidence="2">
    <name type="scientific">Triatoma infestans</name>
    <name type="common">Assassin bug</name>
    <dbReference type="NCBI Taxonomy" id="30076"/>
    <lineage>
        <taxon>Eukaryota</taxon>
        <taxon>Metazoa</taxon>
        <taxon>Ecdysozoa</taxon>
        <taxon>Arthropoda</taxon>
        <taxon>Hexapoda</taxon>
        <taxon>Insecta</taxon>
        <taxon>Pterygota</taxon>
        <taxon>Neoptera</taxon>
        <taxon>Paraneoptera</taxon>
        <taxon>Hemiptera</taxon>
        <taxon>Heteroptera</taxon>
        <taxon>Panheteroptera</taxon>
        <taxon>Cimicomorpha</taxon>
        <taxon>Reduviidae</taxon>
        <taxon>Triatominae</taxon>
        <taxon>Triatoma</taxon>
    </lineage>
</organism>
<dbReference type="EMBL" id="GBBI01004061">
    <property type="protein sequence ID" value="JAC14651.1"/>
    <property type="molecule type" value="mRNA"/>
</dbReference>
<reference evidence="2" key="1">
    <citation type="journal article" date="2014" name="PLoS Negl. Trop. Dis.">
        <title>An updated insight into the Sialotranscriptome of Triatoma infestans: developmental stage and geographic variations.</title>
        <authorList>
            <person name="Schwarz A."/>
            <person name="Medrano-Mercado N."/>
            <person name="Schaub G.A."/>
            <person name="Struchiner C.J."/>
            <person name="Bargues M.D."/>
            <person name="Levy M.Z."/>
            <person name="Ribeiro J.M."/>
        </authorList>
    </citation>
    <scope>NUCLEOTIDE SEQUENCE</scope>
    <source>
        <strain evidence="2">Chile</strain>
        <tissue evidence="2">Salivary glands</tissue>
    </source>
</reference>
<protein>
    <submittedName>
        <fullName evidence="2">Putative secreted protein</fullName>
    </submittedName>
</protein>
<evidence type="ECO:0000313" key="2">
    <source>
        <dbReference type="EMBL" id="JAC14651.1"/>
    </source>
</evidence>
<accession>A0A023F0W2</accession>
<feature type="signal peptide" evidence="1">
    <location>
        <begin position="1"/>
        <end position="20"/>
    </location>
</feature>
<feature type="non-terminal residue" evidence="2">
    <location>
        <position position="76"/>
    </location>
</feature>
<feature type="chain" id="PRO_5001514673" evidence="1">
    <location>
        <begin position="21"/>
        <end position="76"/>
    </location>
</feature>
<evidence type="ECO:0000256" key="1">
    <source>
        <dbReference type="SAM" id="SignalP"/>
    </source>
</evidence>